<organism evidence="1 2">
    <name type="scientific">Astyanax mexicanus</name>
    <name type="common">Blind cave fish</name>
    <name type="synonym">Astyanax fasciatus mexicanus</name>
    <dbReference type="NCBI Taxonomy" id="7994"/>
    <lineage>
        <taxon>Eukaryota</taxon>
        <taxon>Metazoa</taxon>
        <taxon>Chordata</taxon>
        <taxon>Craniata</taxon>
        <taxon>Vertebrata</taxon>
        <taxon>Euteleostomi</taxon>
        <taxon>Actinopterygii</taxon>
        <taxon>Neopterygii</taxon>
        <taxon>Teleostei</taxon>
        <taxon>Ostariophysi</taxon>
        <taxon>Characiformes</taxon>
        <taxon>Characoidei</taxon>
        <taxon>Acestrorhamphidae</taxon>
        <taxon>Acestrorhamphinae</taxon>
        <taxon>Astyanax</taxon>
    </lineage>
</organism>
<dbReference type="PANTHER" id="PTHR14241:SF1">
    <property type="entry name" value="INTERFERON-INDUCED PROTEIN 44-RELATED"/>
    <property type="match status" value="1"/>
</dbReference>
<dbReference type="STRING" id="7994.ENSAMXP00000047481"/>
<reference evidence="1" key="4">
    <citation type="submission" date="2025-09" db="UniProtKB">
        <authorList>
            <consortium name="Ensembl"/>
        </authorList>
    </citation>
    <scope>IDENTIFICATION</scope>
</reference>
<evidence type="ECO:0008006" key="3">
    <source>
        <dbReference type="Google" id="ProtNLM"/>
    </source>
</evidence>
<keyword evidence="2" id="KW-1185">Reference proteome</keyword>
<reference evidence="2" key="2">
    <citation type="journal article" date="2014" name="Nat. Commun.">
        <title>The cavefish genome reveals candidate genes for eye loss.</title>
        <authorList>
            <person name="McGaugh S.E."/>
            <person name="Gross J.B."/>
            <person name="Aken B."/>
            <person name="Blin M."/>
            <person name="Borowsky R."/>
            <person name="Chalopin D."/>
            <person name="Hinaux H."/>
            <person name="Jeffery W.R."/>
            <person name="Keene A."/>
            <person name="Ma L."/>
            <person name="Minx P."/>
            <person name="Murphy D."/>
            <person name="O'Quin K.E."/>
            <person name="Retaux S."/>
            <person name="Rohner N."/>
            <person name="Searle S.M."/>
            <person name="Stahl B.A."/>
            <person name="Tabin C."/>
            <person name="Volff J.N."/>
            <person name="Yoshizawa M."/>
            <person name="Warren W.C."/>
        </authorList>
    </citation>
    <scope>NUCLEOTIDE SEQUENCE [LARGE SCALE GENOMIC DNA]</scope>
    <source>
        <strain evidence="2">female</strain>
    </source>
</reference>
<dbReference type="InterPro" id="IPR027417">
    <property type="entry name" value="P-loop_NTPase"/>
</dbReference>
<dbReference type="AlphaFoldDB" id="A0A3B1K0H5"/>
<dbReference type="PANTHER" id="PTHR14241">
    <property type="entry name" value="INTERFERON-INDUCED PROTEIN 44"/>
    <property type="match status" value="1"/>
</dbReference>
<protein>
    <recommendedName>
        <fullName evidence="3">G domain-containing protein</fullName>
    </recommendedName>
</protein>
<sequence length="264" mass="30235">MISELRDFNIGEDKVEQLNFLLYGPIGAGKSSVINTIKTIFEERLYVNYLAAEGSTSQTIYYKKCEVGNSKDGFLPFTFNDIMGVEKGNQCGVHTDDIISTLKGHVKEGYQFNPNSPLTELNLYYRKNPSMSDRIHCLVYVIPADRLSMIDEDTIQKMQRVREEAKRMDLPHVIFMTRVDVACPITKKDLRSVYKSKKINKKMEECSVALGVQKSCIFPVKNYHEEKDIKEDINCLMLDALTKIVHWADDYVVKYSSKLSSSEL</sequence>
<dbReference type="SUPFAM" id="SSF52540">
    <property type="entry name" value="P-loop containing nucleoside triphosphate hydrolases"/>
    <property type="match status" value="1"/>
</dbReference>
<dbReference type="Proteomes" id="UP000018467">
    <property type="component" value="Unassembled WGS sequence"/>
</dbReference>
<dbReference type="Bgee" id="ENSAMXG00000034519">
    <property type="expression patterns" value="Expressed in pharyngeal gill and 2 other cell types or tissues"/>
</dbReference>
<dbReference type="GO" id="GO:0006955">
    <property type="term" value="P:immune response"/>
    <property type="evidence" value="ECO:0007669"/>
    <property type="project" value="TreeGrafter"/>
</dbReference>
<dbReference type="InParanoid" id="A0A3B1K0H5"/>
<reference evidence="1" key="3">
    <citation type="submission" date="2025-08" db="UniProtKB">
        <authorList>
            <consortium name="Ensembl"/>
        </authorList>
    </citation>
    <scope>IDENTIFICATION</scope>
</reference>
<reference evidence="2" key="1">
    <citation type="submission" date="2013-03" db="EMBL/GenBank/DDBJ databases">
        <authorList>
            <person name="Jeffery W."/>
            <person name="Warren W."/>
            <person name="Wilson R.K."/>
        </authorList>
    </citation>
    <scope>NUCLEOTIDE SEQUENCE</scope>
    <source>
        <strain evidence="2">female</strain>
    </source>
</reference>
<evidence type="ECO:0000313" key="1">
    <source>
        <dbReference type="Ensembl" id="ENSAMXP00000047481.1"/>
    </source>
</evidence>
<name>A0A3B1K0H5_ASTMX</name>
<dbReference type="Gene3D" id="3.40.50.300">
    <property type="entry name" value="P-loop containing nucleotide triphosphate hydrolases"/>
    <property type="match status" value="1"/>
</dbReference>
<accession>A0A3B1K0H5</accession>
<proteinExistence type="predicted"/>
<evidence type="ECO:0000313" key="2">
    <source>
        <dbReference type="Proteomes" id="UP000018467"/>
    </source>
</evidence>
<dbReference type="Ensembl" id="ENSAMXT00000049512.1">
    <property type="protein sequence ID" value="ENSAMXP00000047481.1"/>
    <property type="gene ID" value="ENSAMXG00000034519.1"/>
</dbReference>
<dbReference type="GeneTree" id="ENSGT00940000160560"/>